<feature type="region of interest" description="Disordered" evidence="1">
    <location>
        <begin position="382"/>
        <end position="411"/>
    </location>
</feature>
<evidence type="ECO:0000313" key="3">
    <source>
        <dbReference type="Proteomes" id="UP000724874"/>
    </source>
</evidence>
<organism evidence="2 3">
    <name type="scientific">Gymnopilus junonius</name>
    <name type="common">Spectacular rustgill mushroom</name>
    <name type="synonym">Gymnopilus spectabilis subsp. junonius</name>
    <dbReference type="NCBI Taxonomy" id="109634"/>
    <lineage>
        <taxon>Eukaryota</taxon>
        <taxon>Fungi</taxon>
        <taxon>Dikarya</taxon>
        <taxon>Basidiomycota</taxon>
        <taxon>Agaricomycotina</taxon>
        <taxon>Agaricomycetes</taxon>
        <taxon>Agaricomycetidae</taxon>
        <taxon>Agaricales</taxon>
        <taxon>Agaricineae</taxon>
        <taxon>Hymenogastraceae</taxon>
        <taxon>Gymnopilus</taxon>
    </lineage>
</organism>
<name>A0A9P5TKC3_GYMJU</name>
<proteinExistence type="predicted"/>
<dbReference type="EMBL" id="JADNYJ010000070">
    <property type="protein sequence ID" value="KAF8891927.1"/>
    <property type="molecule type" value="Genomic_DNA"/>
</dbReference>
<dbReference type="Proteomes" id="UP000724874">
    <property type="component" value="Unassembled WGS sequence"/>
</dbReference>
<sequence length="608" mass="67285">MEPHLTRLLATNDPPPEDSMQEITQLMAGPLHELAQANQRIADLEAQLQSAKESRERSKTPCTDYHTIMSPIPDEAPLLLTRISSGWRSLYISFCDDYRIATPFAHAPHGLAVPPAMLGGAQDSEADLRRTKAFRILTQRAQIVQEWLARSGTCPLSISLSYTSLLWNPRDLEEPYHPNDPTTKLFLTLLAHSHHLRSLELIMPIEIYRQLDDLVSEPPADAVVTIDLSALRDLKASLYEQVPYPYQGGDTNTSQIHPVALFTAPNLRRISMDGYPSNGLWAQKTLPFANGGMGLRYFSCHLIHSHEECLGILTECPNLVYCRFHLGPVAPTAMHEHGRGVTHVSMPLLRAFAVVDAEAGMDDTSTSFQFFSAIDAPSMHYGDVPLPPPPPQNGTAAHPHPSTSTSTRTHPLLPLLAKSLQLRRLTIDPYSFSPAELRGALRVVSPTVRHLVVGQEALPYDSFGDMKLDFGFLVGRGKDQSRGREAEEDEDEMESSKSSSSCMPIPMATDTDTGAPRCAPLKLVRVLLTRPKKVDIKEALELYCREHGRGLNNGTTHEPGGAGPRHNNLRLEMEYDTQAAPIITDPLSSSYGLQNDRLWPHLDLDLGL</sequence>
<dbReference type="OrthoDB" id="3365698at2759"/>
<protein>
    <submittedName>
        <fullName evidence="2">Uncharacterized protein</fullName>
    </submittedName>
</protein>
<evidence type="ECO:0000256" key="1">
    <source>
        <dbReference type="SAM" id="MobiDB-lite"/>
    </source>
</evidence>
<gene>
    <name evidence="2" type="ORF">CPB84DRAFT_1783854</name>
</gene>
<reference evidence="2" key="1">
    <citation type="submission" date="2020-11" db="EMBL/GenBank/DDBJ databases">
        <authorList>
            <consortium name="DOE Joint Genome Institute"/>
            <person name="Ahrendt S."/>
            <person name="Riley R."/>
            <person name="Andreopoulos W."/>
            <person name="LaButti K."/>
            <person name="Pangilinan J."/>
            <person name="Ruiz-duenas F.J."/>
            <person name="Barrasa J.M."/>
            <person name="Sanchez-Garcia M."/>
            <person name="Camarero S."/>
            <person name="Miyauchi S."/>
            <person name="Serrano A."/>
            <person name="Linde D."/>
            <person name="Babiker R."/>
            <person name="Drula E."/>
            <person name="Ayuso-Fernandez I."/>
            <person name="Pacheco R."/>
            <person name="Padilla G."/>
            <person name="Ferreira P."/>
            <person name="Barriuso J."/>
            <person name="Kellner H."/>
            <person name="Castanera R."/>
            <person name="Alfaro M."/>
            <person name="Ramirez L."/>
            <person name="Pisabarro A.G."/>
            <person name="Kuo A."/>
            <person name="Tritt A."/>
            <person name="Lipzen A."/>
            <person name="He G."/>
            <person name="Yan M."/>
            <person name="Ng V."/>
            <person name="Cullen D."/>
            <person name="Martin F."/>
            <person name="Rosso M.-N."/>
            <person name="Henrissat B."/>
            <person name="Hibbett D."/>
            <person name="Martinez A.T."/>
            <person name="Grigoriev I.V."/>
        </authorList>
    </citation>
    <scope>NUCLEOTIDE SEQUENCE</scope>
    <source>
        <strain evidence="2">AH 44721</strain>
    </source>
</reference>
<feature type="compositionally biased region" description="Low complexity" evidence="1">
    <location>
        <begin position="398"/>
        <end position="411"/>
    </location>
</feature>
<dbReference type="AlphaFoldDB" id="A0A9P5TKC3"/>
<comment type="caution">
    <text evidence="2">The sequence shown here is derived from an EMBL/GenBank/DDBJ whole genome shotgun (WGS) entry which is preliminary data.</text>
</comment>
<evidence type="ECO:0000313" key="2">
    <source>
        <dbReference type="EMBL" id="KAF8891927.1"/>
    </source>
</evidence>
<keyword evidence="3" id="KW-1185">Reference proteome</keyword>
<feature type="region of interest" description="Disordered" evidence="1">
    <location>
        <begin position="478"/>
        <end position="514"/>
    </location>
</feature>
<accession>A0A9P5TKC3</accession>